<evidence type="ECO:0000259" key="1">
    <source>
        <dbReference type="Pfam" id="PF08818"/>
    </source>
</evidence>
<keyword evidence="3" id="KW-1185">Reference proteome</keyword>
<organism evidence="2 3">
    <name type="scientific">Mucilaginibacter hurinus</name>
    <dbReference type="NCBI Taxonomy" id="2201324"/>
    <lineage>
        <taxon>Bacteria</taxon>
        <taxon>Pseudomonadati</taxon>
        <taxon>Bacteroidota</taxon>
        <taxon>Sphingobacteriia</taxon>
        <taxon>Sphingobacteriales</taxon>
        <taxon>Sphingobacteriaceae</taxon>
        <taxon>Mucilaginibacter</taxon>
    </lineage>
</organism>
<dbReference type="Gene3D" id="3.90.1150.200">
    <property type="match status" value="1"/>
</dbReference>
<reference evidence="2 3" key="1">
    <citation type="submission" date="2018-05" db="EMBL/GenBank/DDBJ databases">
        <title>Mucilaginibacter hurinus sp. nov., isolated from briquette warehouse soil.</title>
        <authorList>
            <person name="Choi L."/>
        </authorList>
    </citation>
    <scope>NUCLEOTIDE SEQUENCE [LARGE SCALE GENOMIC DNA]</scope>
    <source>
        <strain evidence="2 3">ZR32</strain>
    </source>
</reference>
<dbReference type="Pfam" id="PF08818">
    <property type="entry name" value="DUF1801"/>
    <property type="match status" value="1"/>
</dbReference>
<comment type="caution">
    <text evidence="2">The sequence shown here is derived from an EMBL/GenBank/DDBJ whole genome shotgun (WGS) entry which is preliminary data.</text>
</comment>
<proteinExistence type="predicted"/>
<evidence type="ECO:0000313" key="3">
    <source>
        <dbReference type="Proteomes" id="UP000253209"/>
    </source>
</evidence>
<dbReference type="InterPro" id="IPR014922">
    <property type="entry name" value="YdhG-like"/>
</dbReference>
<dbReference type="RefSeq" id="WP_114004733.1">
    <property type="nucleotide sequence ID" value="NZ_QGDC01000004.1"/>
</dbReference>
<accession>A0A367GP83</accession>
<evidence type="ECO:0000313" key="2">
    <source>
        <dbReference type="EMBL" id="RCH55110.1"/>
    </source>
</evidence>
<dbReference type="SUPFAM" id="SSF159888">
    <property type="entry name" value="YdhG-like"/>
    <property type="match status" value="1"/>
</dbReference>
<dbReference type="OrthoDB" id="670608at2"/>
<dbReference type="Proteomes" id="UP000253209">
    <property type="component" value="Unassembled WGS sequence"/>
</dbReference>
<gene>
    <name evidence="2" type="ORF">DJ568_07925</name>
</gene>
<dbReference type="AlphaFoldDB" id="A0A367GP83"/>
<protein>
    <submittedName>
        <fullName evidence="2">DUF1801 domain-containing protein</fullName>
    </submittedName>
</protein>
<feature type="domain" description="YdhG-like" evidence="1">
    <location>
        <begin position="20"/>
        <end position="110"/>
    </location>
</feature>
<sequence>MDNALRPIDNYFLKQPEPVKSCLYVLRDLMCGFTPGITEEWKYAMVFYYYKGKMFCYLRVDKKTGQPYLGIMEGRRMQHPLLIQDNRKRVKVLYVDPEKDIGVDDIISILSIALTFYNK</sequence>
<dbReference type="EMBL" id="QGDC01000004">
    <property type="protein sequence ID" value="RCH55110.1"/>
    <property type="molecule type" value="Genomic_DNA"/>
</dbReference>
<name>A0A367GP83_9SPHI</name>